<protein>
    <submittedName>
        <fullName evidence="1">Uncharacterized protein</fullName>
    </submittedName>
</protein>
<sequence>MKIEKIKARARHFLDTKQKISLLHKTATFLWPVFRQLRMLSDDERLEVYAHVRDLLARVTETLTQDEDENNNAVRDLASKRRYLGLFQDWCDTEEDNVATGESEEYLHGKKNYSCSRVSEL</sequence>
<gene>
    <name evidence="1" type="ORF">HPB47_022250</name>
</gene>
<dbReference type="Proteomes" id="UP000805193">
    <property type="component" value="Unassembled WGS sequence"/>
</dbReference>
<evidence type="ECO:0000313" key="2">
    <source>
        <dbReference type="Proteomes" id="UP000805193"/>
    </source>
</evidence>
<proteinExistence type="predicted"/>
<dbReference type="EMBL" id="JABSTQ010009276">
    <property type="protein sequence ID" value="KAG0430921.1"/>
    <property type="molecule type" value="Genomic_DNA"/>
</dbReference>
<keyword evidence="2" id="KW-1185">Reference proteome</keyword>
<reference evidence="1 2" key="1">
    <citation type="journal article" date="2020" name="Cell">
        <title>Large-Scale Comparative Analyses of Tick Genomes Elucidate Their Genetic Diversity and Vector Capacities.</title>
        <authorList>
            <consortium name="Tick Genome and Microbiome Consortium (TIGMIC)"/>
            <person name="Jia N."/>
            <person name="Wang J."/>
            <person name="Shi W."/>
            <person name="Du L."/>
            <person name="Sun Y."/>
            <person name="Zhan W."/>
            <person name="Jiang J.F."/>
            <person name="Wang Q."/>
            <person name="Zhang B."/>
            <person name="Ji P."/>
            <person name="Bell-Sakyi L."/>
            <person name="Cui X.M."/>
            <person name="Yuan T.T."/>
            <person name="Jiang B.G."/>
            <person name="Yang W.F."/>
            <person name="Lam T.T."/>
            <person name="Chang Q.C."/>
            <person name="Ding S.J."/>
            <person name="Wang X.J."/>
            <person name="Zhu J.G."/>
            <person name="Ruan X.D."/>
            <person name="Zhao L."/>
            <person name="Wei J.T."/>
            <person name="Ye R.Z."/>
            <person name="Que T.C."/>
            <person name="Du C.H."/>
            <person name="Zhou Y.H."/>
            <person name="Cheng J.X."/>
            <person name="Dai P.F."/>
            <person name="Guo W.B."/>
            <person name="Han X.H."/>
            <person name="Huang E.J."/>
            <person name="Li L.F."/>
            <person name="Wei W."/>
            <person name="Gao Y.C."/>
            <person name="Liu J.Z."/>
            <person name="Shao H.Z."/>
            <person name="Wang X."/>
            <person name="Wang C.C."/>
            <person name="Yang T.C."/>
            <person name="Huo Q.B."/>
            <person name="Li W."/>
            <person name="Chen H.Y."/>
            <person name="Chen S.E."/>
            <person name="Zhou L.G."/>
            <person name="Ni X.B."/>
            <person name="Tian J.H."/>
            <person name="Sheng Y."/>
            <person name="Liu T."/>
            <person name="Pan Y.S."/>
            <person name="Xia L.Y."/>
            <person name="Li J."/>
            <person name="Zhao F."/>
            <person name="Cao W.C."/>
        </authorList>
    </citation>
    <scope>NUCLEOTIDE SEQUENCE [LARGE SCALE GENOMIC DNA]</scope>
    <source>
        <strain evidence="1">Iper-2018</strain>
    </source>
</reference>
<organism evidence="1 2">
    <name type="scientific">Ixodes persulcatus</name>
    <name type="common">Taiga tick</name>
    <dbReference type="NCBI Taxonomy" id="34615"/>
    <lineage>
        <taxon>Eukaryota</taxon>
        <taxon>Metazoa</taxon>
        <taxon>Ecdysozoa</taxon>
        <taxon>Arthropoda</taxon>
        <taxon>Chelicerata</taxon>
        <taxon>Arachnida</taxon>
        <taxon>Acari</taxon>
        <taxon>Parasitiformes</taxon>
        <taxon>Ixodida</taxon>
        <taxon>Ixodoidea</taxon>
        <taxon>Ixodidae</taxon>
        <taxon>Ixodinae</taxon>
        <taxon>Ixodes</taxon>
    </lineage>
</organism>
<comment type="caution">
    <text evidence="1">The sequence shown here is derived from an EMBL/GenBank/DDBJ whole genome shotgun (WGS) entry which is preliminary data.</text>
</comment>
<accession>A0AC60QA61</accession>
<name>A0AC60QA61_IXOPE</name>
<evidence type="ECO:0000313" key="1">
    <source>
        <dbReference type="EMBL" id="KAG0430921.1"/>
    </source>
</evidence>